<organism evidence="3 4">
    <name type="scientific">Coptotermes formosanus</name>
    <name type="common">Formosan subterranean termite</name>
    <dbReference type="NCBI Taxonomy" id="36987"/>
    <lineage>
        <taxon>Eukaryota</taxon>
        <taxon>Metazoa</taxon>
        <taxon>Ecdysozoa</taxon>
        <taxon>Arthropoda</taxon>
        <taxon>Hexapoda</taxon>
        <taxon>Insecta</taxon>
        <taxon>Pterygota</taxon>
        <taxon>Neoptera</taxon>
        <taxon>Polyneoptera</taxon>
        <taxon>Dictyoptera</taxon>
        <taxon>Blattodea</taxon>
        <taxon>Blattoidea</taxon>
        <taxon>Termitoidae</taxon>
        <taxon>Rhinotermitidae</taxon>
        <taxon>Coptotermes</taxon>
    </lineage>
</organism>
<evidence type="ECO:0000259" key="2">
    <source>
        <dbReference type="PROSITE" id="PS50053"/>
    </source>
</evidence>
<accession>A0A6L2PCW3</accession>
<dbReference type="Gene3D" id="3.10.20.90">
    <property type="entry name" value="Phosphatidylinositol 3-kinase Catalytic Subunit, Chain A, domain 1"/>
    <property type="match status" value="1"/>
</dbReference>
<dbReference type="Proteomes" id="UP000502823">
    <property type="component" value="Unassembled WGS sequence"/>
</dbReference>
<dbReference type="InterPro" id="IPR000626">
    <property type="entry name" value="Ubiquitin-like_dom"/>
</dbReference>
<evidence type="ECO:0000313" key="3">
    <source>
        <dbReference type="EMBL" id="GFG28158.1"/>
    </source>
</evidence>
<comment type="similarity">
    <text evidence="1">Belongs to the ubiquitin family. SUMO subfamily.</text>
</comment>
<comment type="caution">
    <text evidence="3">The sequence shown here is derived from an EMBL/GenBank/DDBJ whole genome shotgun (WGS) entry which is preliminary data.</text>
</comment>
<proteinExistence type="inferred from homology"/>
<dbReference type="Pfam" id="PF11976">
    <property type="entry name" value="Rad60-SLD"/>
    <property type="match status" value="1"/>
</dbReference>
<dbReference type="PROSITE" id="PS50053">
    <property type="entry name" value="UBIQUITIN_2"/>
    <property type="match status" value="1"/>
</dbReference>
<dbReference type="InterPro" id="IPR029071">
    <property type="entry name" value="Ubiquitin-like_domsf"/>
</dbReference>
<protein>
    <recommendedName>
        <fullName evidence="2">Ubiquitin-like domain-containing protein</fullName>
    </recommendedName>
</protein>
<name>A0A6L2PCW3_COPFO</name>
<dbReference type="OrthoDB" id="442921at2759"/>
<keyword evidence="4" id="KW-1185">Reference proteome</keyword>
<evidence type="ECO:0000313" key="4">
    <source>
        <dbReference type="Proteomes" id="UP000502823"/>
    </source>
</evidence>
<feature type="domain" description="Ubiquitin-like" evidence="2">
    <location>
        <begin position="16"/>
        <end position="93"/>
    </location>
</feature>
<dbReference type="PANTHER" id="PTHR10562">
    <property type="entry name" value="SMALL UBIQUITIN-RELATED MODIFIER"/>
    <property type="match status" value="1"/>
</dbReference>
<dbReference type="SUPFAM" id="SSF54236">
    <property type="entry name" value="Ubiquitin-like"/>
    <property type="match status" value="1"/>
</dbReference>
<dbReference type="EMBL" id="BLKM01000015">
    <property type="protein sequence ID" value="GFG28158.1"/>
    <property type="molecule type" value="Genomic_DNA"/>
</dbReference>
<dbReference type="InParanoid" id="A0A6L2PCW3"/>
<reference evidence="4" key="1">
    <citation type="submission" date="2020-01" db="EMBL/GenBank/DDBJ databases">
        <title>Draft genome sequence of the Termite Coptotermes fromosanus.</title>
        <authorList>
            <person name="Itakura S."/>
            <person name="Yosikawa Y."/>
            <person name="Umezawa K."/>
        </authorList>
    </citation>
    <scope>NUCLEOTIDE SEQUENCE [LARGE SCALE GENOMIC DNA]</scope>
</reference>
<dbReference type="InterPro" id="IPR022617">
    <property type="entry name" value="Rad60/SUMO-like_dom"/>
</dbReference>
<evidence type="ECO:0000256" key="1">
    <source>
        <dbReference type="ARBA" id="ARBA00009185"/>
    </source>
</evidence>
<sequence length="101" mass="11683">MSQCNEAEDVRGSEAEYISLKILGQDNSIVAFKVRKCRPLRKLMYTYCNCIGIDAATMRFVYDGRRIRKRDTPMSLEMTEDDTIEVYRQQIGGKGPYTCRN</sequence>
<dbReference type="AlphaFoldDB" id="A0A6L2PCW3"/>
<gene>
    <name evidence="3" type="ORF">Cfor_02586</name>
</gene>